<dbReference type="EMBL" id="CP078093">
    <property type="protein sequence ID" value="QXM07153.1"/>
    <property type="molecule type" value="Genomic_DNA"/>
</dbReference>
<evidence type="ECO:0000256" key="1">
    <source>
        <dbReference type="SAM" id="Phobius"/>
    </source>
</evidence>
<keyword evidence="1" id="KW-0472">Membrane</keyword>
<reference evidence="2" key="1">
    <citation type="submission" date="2021-07" db="EMBL/GenBank/DDBJ databases">
        <title>Complete genome sequence of Crassaminicella sp. 143-21, isolated from a deep-sea hydrothermal vent.</title>
        <authorList>
            <person name="Li X."/>
        </authorList>
    </citation>
    <scope>NUCLEOTIDE SEQUENCE</scope>
    <source>
        <strain evidence="2">143-21</strain>
    </source>
</reference>
<name>A0ABX8RDJ8_9CLOT</name>
<feature type="transmembrane region" description="Helical" evidence="1">
    <location>
        <begin position="378"/>
        <end position="397"/>
    </location>
</feature>
<dbReference type="PANTHER" id="PTHR43427">
    <property type="entry name" value="CHLORIDE CHANNEL PROTEIN CLC-E"/>
    <property type="match status" value="1"/>
</dbReference>
<dbReference type="InterPro" id="IPR050368">
    <property type="entry name" value="ClC-type_chloride_channel"/>
</dbReference>
<sequence length="452" mass="48486">MKKKLKMDLVEQTVLLISAIKWITLAIFAGLVVGSVTGLFLKLLHLGEYHATKWNNYYILMPVAFFLSSLLITKLAPDAEGHGTEKVIEAVHQKCAKIDIKVIPVKLLATLITLLSGGSAGKEGPCAQIGAGVASFFSDLFKIKEPLDRKRFVICGISAGFAGVFGTPIAGAVFAAEVLYVGKFSYIVLLPSLIASYVSCLVNKALGVCHPSYVISFNASNDIKMFFNMLLFGAFMGSLAMLFIRVLNIIEEAIYKINIYKPYKGILGGLILVCIVYLTGTKDYIGLGTDVINKSVLGHPVGGLDFLLKMFTTSVTLGSGGSGGILTPIFYIGATAGNAWGQLMNENIALFSAVGMVAFLAACANTPIAGILIAMELFGIEVASYASIAVVIGYLMVGHKSIYPSQIIVSNKSPSMDTEINCEIGQLQKDPRIKIKSKNKFLEKLHDINKGA</sequence>
<dbReference type="PANTHER" id="PTHR43427:SF12">
    <property type="entry name" value="CHLORIDE TRANSPORTER"/>
    <property type="match status" value="1"/>
</dbReference>
<keyword evidence="3" id="KW-1185">Reference proteome</keyword>
<gene>
    <name evidence="2" type="ORF">KVH43_05480</name>
</gene>
<feature type="transmembrane region" description="Helical" evidence="1">
    <location>
        <begin position="152"/>
        <end position="174"/>
    </location>
</feature>
<feature type="transmembrane region" description="Helical" evidence="1">
    <location>
        <begin position="348"/>
        <end position="372"/>
    </location>
</feature>
<feature type="transmembrane region" description="Helical" evidence="1">
    <location>
        <begin position="226"/>
        <end position="250"/>
    </location>
</feature>
<keyword evidence="1" id="KW-0812">Transmembrane</keyword>
<dbReference type="InterPro" id="IPR001807">
    <property type="entry name" value="ClC"/>
</dbReference>
<organism evidence="2 3">
    <name type="scientific">Crassaminicella indica</name>
    <dbReference type="NCBI Taxonomy" id="2855394"/>
    <lineage>
        <taxon>Bacteria</taxon>
        <taxon>Bacillati</taxon>
        <taxon>Bacillota</taxon>
        <taxon>Clostridia</taxon>
        <taxon>Eubacteriales</taxon>
        <taxon>Clostridiaceae</taxon>
        <taxon>Crassaminicella</taxon>
    </lineage>
</organism>
<feature type="transmembrane region" description="Helical" evidence="1">
    <location>
        <begin position="57"/>
        <end position="76"/>
    </location>
</feature>
<accession>A0ABX8RDJ8</accession>
<dbReference type="RefSeq" id="WP_218283839.1">
    <property type="nucleotide sequence ID" value="NZ_CP078093.1"/>
</dbReference>
<dbReference type="Pfam" id="PF00654">
    <property type="entry name" value="Voltage_CLC"/>
    <property type="match status" value="1"/>
</dbReference>
<feature type="transmembrane region" description="Helical" evidence="1">
    <location>
        <begin position="20"/>
        <end position="45"/>
    </location>
</feature>
<protein>
    <submittedName>
        <fullName evidence="2">Chloride channel protein</fullName>
    </submittedName>
</protein>
<proteinExistence type="predicted"/>
<feature type="transmembrane region" description="Helical" evidence="1">
    <location>
        <begin position="262"/>
        <end position="280"/>
    </location>
</feature>
<evidence type="ECO:0000313" key="2">
    <source>
        <dbReference type="EMBL" id="QXM07153.1"/>
    </source>
</evidence>
<dbReference type="Proteomes" id="UP000886818">
    <property type="component" value="Chromosome"/>
</dbReference>
<keyword evidence="1" id="KW-1133">Transmembrane helix</keyword>
<evidence type="ECO:0000313" key="3">
    <source>
        <dbReference type="Proteomes" id="UP000886818"/>
    </source>
</evidence>